<feature type="domain" description="Amidase" evidence="2">
    <location>
        <begin position="19"/>
        <end position="442"/>
    </location>
</feature>
<organism evidence="3 4">
    <name type="scientific">Rhodococcus zopfii</name>
    <dbReference type="NCBI Taxonomy" id="43772"/>
    <lineage>
        <taxon>Bacteria</taxon>
        <taxon>Bacillati</taxon>
        <taxon>Actinomycetota</taxon>
        <taxon>Actinomycetes</taxon>
        <taxon>Mycobacteriales</taxon>
        <taxon>Nocardiaceae</taxon>
        <taxon>Rhodococcus</taxon>
    </lineage>
</organism>
<protein>
    <submittedName>
        <fullName evidence="3">Amidase</fullName>
    </submittedName>
</protein>
<sequence>MSAISAAALLHAGNLHPRELLDACIARSRAFDGEIGAWIRMYPEVAYAAADAAADRLRRAGRDGVPESPLCGLPIALKDIFAVSGLPLTASSRVLEGNIAAGDSGVWSRLRDAGAVLLGHVHTDEFAIGVATPQVGNPWNTDFSPGGSSGGSAAALAARFVPLSVGSDTGGSVRLPASACGISSIKPSFGRVTTSGMIPLTPTRDHVGVLGRSVADAALLLEVVAGEDASDPATLLGPPLAGEGFATAVRGGADPLGGVRLGVPDAAVAKLPVPLRSLFDGLLDTARTLGAEIVSVVAPAEPASMATGDMVEIGTYHRQFSDRLHLYRPERLPALAAAAAGLAVPAAEYFGLERDRLRFQYDYNRMFVDHDLDAVVYPGTFVDGARRDEFLEYTVSAGVQGDVMWANYAGAPVVSLPVGRSSATGIPFGVQIGARAWQDREVVALAVELQDALPAWRDVPPLAAAPREIPAVSVVAPGPGPDPTNTRDARAPILPAITTATGPS</sequence>
<proteinExistence type="predicted"/>
<keyword evidence="4" id="KW-1185">Reference proteome</keyword>
<dbReference type="InterPro" id="IPR020556">
    <property type="entry name" value="Amidase_CS"/>
</dbReference>
<reference evidence="3 4" key="1">
    <citation type="submission" date="2019-10" db="EMBL/GenBank/DDBJ databases">
        <title>Draft Genome Assembly of Rhodococcus zopfii DSM44189.</title>
        <authorList>
            <person name="Sutton J.M."/>
            <person name="Akob D.M."/>
            <person name="Bushman T.J."/>
        </authorList>
    </citation>
    <scope>NUCLEOTIDE SEQUENCE [LARGE SCALE GENOMIC DNA]</scope>
    <source>
        <strain evidence="3 4">DSM 44189</strain>
    </source>
</reference>
<dbReference type="Proteomes" id="UP001275440">
    <property type="component" value="Unassembled WGS sequence"/>
</dbReference>
<dbReference type="PANTHER" id="PTHR11895:SF176">
    <property type="entry name" value="AMIDASE AMID-RELATED"/>
    <property type="match status" value="1"/>
</dbReference>
<dbReference type="PANTHER" id="PTHR11895">
    <property type="entry name" value="TRANSAMIDASE"/>
    <property type="match status" value="1"/>
</dbReference>
<dbReference type="EMBL" id="WBMO01000001">
    <property type="protein sequence ID" value="MDV2474716.1"/>
    <property type="molecule type" value="Genomic_DNA"/>
</dbReference>
<dbReference type="PROSITE" id="PS00571">
    <property type="entry name" value="AMIDASES"/>
    <property type="match status" value="1"/>
</dbReference>
<gene>
    <name evidence="3" type="ORF">F8M49_03450</name>
</gene>
<dbReference type="InterPro" id="IPR000120">
    <property type="entry name" value="Amidase"/>
</dbReference>
<accession>A0ABU3WL35</accession>
<comment type="caution">
    <text evidence="3">The sequence shown here is derived from an EMBL/GenBank/DDBJ whole genome shotgun (WGS) entry which is preliminary data.</text>
</comment>
<evidence type="ECO:0000313" key="3">
    <source>
        <dbReference type="EMBL" id="MDV2474716.1"/>
    </source>
</evidence>
<dbReference type="SUPFAM" id="SSF75304">
    <property type="entry name" value="Amidase signature (AS) enzymes"/>
    <property type="match status" value="1"/>
</dbReference>
<name>A0ABU3WL35_9NOCA</name>
<feature type="region of interest" description="Disordered" evidence="1">
    <location>
        <begin position="473"/>
        <end position="504"/>
    </location>
</feature>
<evidence type="ECO:0000259" key="2">
    <source>
        <dbReference type="Pfam" id="PF01425"/>
    </source>
</evidence>
<dbReference type="Pfam" id="PF01425">
    <property type="entry name" value="Amidase"/>
    <property type="match status" value="1"/>
</dbReference>
<evidence type="ECO:0000313" key="4">
    <source>
        <dbReference type="Proteomes" id="UP001275440"/>
    </source>
</evidence>
<dbReference type="InterPro" id="IPR036928">
    <property type="entry name" value="AS_sf"/>
</dbReference>
<dbReference type="InterPro" id="IPR023631">
    <property type="entry name" value="Amidase_dom"/>
</dbReference>
<dbReference type="Gene3D" id="3.90.1300.10">
    <property type="entry name" value="Amidase signature (AS) domain"/>
    <property type="match status" value="1"/>
</dbReference>
<evidence type="ECO:0000256" key="1">
    <source>
        <dbReference type="SAM" id="MobiDB-lite"/>
    </source>
</evidence>